<gene>
    <name evidence="13" type="primary">MCAM</name>
</gene>
<keyword evidence="2 10" id="KW-0812">Transmembrane</keyword>
<keyword evidence="5 10" id="KW-0472">Membrane</keyword>
<evidence type="ECO:0000256" key="4">
    <source>
        <dbReference type="ARBA" id="ARBA00022989"/>
    </source>
</evidence>
<dbReference type="Gene3D" id="2.60.40.10">
    <property type="entry name" value="Immunoglobulins"/>
    <property type="match status" value="5"/>
</dbReference>
<evidence type="ECO:0000256" key="1">
    <source>
        <dbReference type="ARBA" id="ARBA00004479"/>
    </source>
</evidence>
<feature type="transmembrane region" description="Helical" evidence="10">
    <location>
        <begin position="535"/>
        <end position="559"/>
    </location>
</feature>
<dbReference type="InterPro" id="IPR003599">
    <property type="entry name" value="Ig_sub"/>
</dbReference>
<feature type="domain" description="Ig-like" evidence="12">
    <location>
        <begin position="241"/>
        <end position="327"/>
    </location>
</feature>
<keyword evidence="7" id="KW-0325">Glycoprotein</keyword>
<dbReference type="Pfam" id="PF07686">
    <property type="entry name" value="V-set"/>
    <property type="match status" value="1"/>
</dbReference>
<dbReference type="InterPro" id="IPR003598">
    <property type="entry name" value="Ig_sub2"/>
</dbReference>
<dbReference type="InterPro" id="IPR013162">
    <property type="entry name" value="CD80_C2-set"/>
</dbReference>
<evidence type="ECO:0000256" key="9">
    <source>
        <dbReference type="SAM" id="MobiDB-lite"/>
    </source>
</evidence>
<evidence type="ECO:0000313" key="13">
    <source>
        <dbReference type="EMBL" id="AIL48200.1"/>
    </source>
</evidence>
<dbReference type="PANTHER" id="PTHR11973:SF18">
    <property type="entry name" value="CELL SURFACE GLYCOPROTEIN MUC18"/>
    <property type="match status" value="1"/>
</dbReference>
<dbReference type="EMBL" id="KJ913668">
    <property type="protein sequence ID" value="AIL48200.1"/>
    <property type="molecule type" value="mRNA"/>
</dbReference>
<dbReference type="PANTHER" id="PTHR11973">
    <property type="entry name" value="CELL SURFACE GLYCOPROTEIN MUC18-RELATED"/>
    <property type="match status" value="1"/>
</dbReference>
<evidence type="ECO:0000256" key="11">
    <source>
        <dbReference type="SAM" id="SignalP"/>
    </source>
</evidence>
<dbReference type="InterPro" id="IPR007110">
    <property type="entry name" value="Ig-like_dom"/>
</dbReference>
<keyword evidence="4 10" id="KW-1133">Transmembrane helix</keyword>
<reference evidence="13" key="1">
    <citation type="submission" date="2014-05" db="EMBL/GenBank/DDBJ databases">
        <title>xMCAM for development.</title>
        <authorList>
            <person name="Wang Z."/>
            <person name="Liu Y."/>
            <person name="Wang X."/>
            <person name="Gao Q."/>
            <person name="Hao R."/>
            <person name="Yan X."/>
        </authorList>
    </citation>
    <scope>NUCLEOTIDE SEQUENCE</scope>
    <source>
        <strain evidence="13">X-CD146-0527</strain>
    </source>
</reference>
<evidence type="ECO:0000256" key="10">
    <source>
        <dbReference type="SAM" id="Phobius"/>
    </source>
</evidence>
<dbReference type="InterPro" id="IPR051116">
    <property type="entry name" value="Surface_Rcpt/Adhesion_Mol"/>
</dbReference>
<feature type="domain" description="Ig-like" evidence="12">
    <location>
        <begin position="35"/>
        <end position="125"/>
    </location>
</feature>
<dbReference type="PROSITE" id="PS50835">
    <property type="entry name" value="IG_LIKE"/>
    <property type="match status" value="5"/>
</dbReference>
<evidence type="ECO:0000256" key="7">
    <source>
        <dbReference type="ARBA" id="ARBA00023180"/>
    </source>
</evidence>
<dbReference type="InterPro" id="IPR013783">
    <property type="entry name" value="Ig-like_fold"/>
</dbReference>
<dbReference type="GO" id="GO:0005886">
    <property type="term" value="C:plasma membrane"/>
    <property type="evidence" value="ECO:0007669"/>
    <property type="project" value="TreeGrafter"/>
</dbReference>
<organism evidence="13">
    <name type="scientific">Xenopus laevis</name>
    <name type="common">African clawed frog</name>
    <dbReference type="NCBI Taxonomy" id="8355"/>
    <lineage>
        <taxon>Eukaryota</taxon>
        <taxon>Metazoa</taxon>
        <taxon>Chordata</taxon>
        <taxon>Craniata</taxon>
        <taxon>Vertebrata</taxon>
        <taxon>Euteleostomi</taxon>
        <taxon>Amphibia</taxon>
        <taxon>Batrachia</taxon>
        <taxon>Anura</taxon>
        <taxon>Pipoidea</taxon>
        <taxon>Pipidae</taxon>
        <taxon>Xenopodinae</taxon>
        <taxon>Xenopus</taxon>
        <taxon>Xenopus</taxon>
    </lineage>
</organism>
<dbReference type="Pfam" id="PF13927">
    <property type="entry name" value="Ig_3"/>
    <property type="match status" value="1"/>
</dbReference>
<keyword evidence="11" id="KW-0732">Signal</keyword>
<feature type="domain" description="Ig-like" evidence="12">
    <location>
        <begin position="334"/>
        <end position="411"/>
    </location>
</feature>
<keyword evidence="3" id="KW-0677">Repeat</keyword>
<accession>A0A077EKR4</accession>
<evidence type="ECO:0000256" key="3">
    <source>
        <dbReference type="ARBA" id="ARBA00022737"/>
    </source>
</evidence>
<evidence type="ECO:0000256" key="6">
    <source>
        <dbReference type="ARBA" id="ARBA00023157"/>
    </source>
</evidence>
<proteinExistence type="evidence at transcript level"/>
<dbReference type="AlphaFoldDB" id="A0A077EKR4"/>
<evidence type="ECO:0000259" key="12">
    <source>
        <dbReference type="PROSITE" id="PS50835"/>
    </source>
</evidence>
<feature type="signal peptide" evidence="11">
    <location>
        <begin position="1"/>
        <end position="21"/>
    </location>
</feature>
<dbReference type="SMART" id="SM00409">
    <property type="entry name" value="IG"/>
    <property type="match status" value="4"/>
</dbReference>
<name>A0A077EKR4_XENLA</name>
<feature type="compositionally biased region" description="Basic and acidic residues" evidence="9">
    <location>
        <begin position="603"/>
        <end position="620"/>
    </location>
</feature>
<dbReference type="InterPro" id="IPR036179">
    <property type="entry name" value="Ig-like_dom_sf"/>
</dbReference>
<feature type="region of interest" description="Disordered" evidence="9">
    <location>
        <begin position="569"/>
        <end position="620"/>
    </location>
</feature>
<evidence type="ECO:0000256" key="8">
    <source>
        <dbReference type="ARBA" id="ARBA00023319"/>
    </source>
</evidence>
<dbReference type="SUPFAM" id="SSF48726">
    <property type="entry name" value="Immunoglobulin"/>
    <property type="match status" value="4"/>
</dbReference>
<evidence type="ECO:0000256" key="5">
    <source>
        <dbReference type="ARBA" id="ARBA00023136"/>
    </source>
</evidence>
<dbReference type="InterPro" id="IPR013106">
    <property type="entry name" value="Ig_V-set"/>
</dbReference>
<dbReference type="GO" id="GO:0005055">
    <property type="term" value="F:laminin receptor activity"/>
    <property type="evidence" value="ECO:0007669"/>
    <property type="project" value="TreeGrafter"/>
</dbReference>
<dbReference type="SMART" id="SM00408">
    <property type="entry name" value="IGc2"/>
    <property type="match status" value="4"/>
</dbReference>
<dbReference type="Pfam" id="PF13895">
    <property type="entry name" value="Ig_2"/>
    <property type="match status" value="2"/>
</dbReference>
<keyword evidence="8" id="KW-0393">Immunoglobulin domain</keyword>
<protein>
    <submittedName>
        <fullName evidence="13">MCAM</fullName>
    </submittedName>
</protein>
<evidence type="ECO:0000256" key="2">
    <source>
        <dbReference type="ARBA" id="ARBA00022692"/>
    </source>
</evidence>
<feature type="domain" description="Ig-like" evidence="12">
    <location>
        <begin position="418"/>
        <end position="502"/>
    </location>
</feature>
<keyword evidence="6" id="KW-1015">Disulfide bond</keyword>
<comment type="subcellular location">
    <subcellularLocation>
        <location evidence="1">Membrane</location>
        <topology evidence="1">Single-pass type I membrane protein</topology>
    </subcellularLocation>
</comment>
<feature type="domain" description="Ig-like" evidence="12">
    <location>
        <begin position="133"/>
        <end position="237"/>
    </location>
</feature>
<sequence>MGMTSLILLSLCLLCWRDSLGQTDDPPQVKEAQVGETIALHCRSDKDGESNNKTLEWHIKKNTEKVIYRRGPDGLSEQDHELGERMSVDEHFTLKITNIRVQDEMIFICRVQDTKELWEHTVQLFVFKKPEPPEIVMTESNFRSTNDISELGSCTSVNGYPLPSITWYKNGIPLRDEQDKVVISSSVTEESSGLYTIKSMLSSSLQEDDDKAEIYCEVSYKSSTGHHMMESETKNITVLYPSRSVRLYQSFPAGPVKEGDNVKLKCEGDGTNPLDITYKRKDEEDSLGDGPFMILEKVTRSSSGTYECTGMDFDSSDQIMTAETELQVHFLDQPVFSQMSPIIVHPGDHLSVSCEANSSVEAETQWKHKGHIIAENSFLTLSHLTHAMSGKYTCAISLPSVPGLNVSKDLEIIVKGKPELSVSTKSIYVQENNTVNVTCKALGHPKATITWSANGTTSVITEGPEITSELSFKVTPELLDIGVVICKASNKMGNSEEKIQLYQSTPPISATTSSDMLTTPISENNTDVHRGGSHGVLIVVVIICILLLAILGAVLYFLYKKGRIPCGRSAKQDITKPGEKEQIVVEMKPDSPAEESVLLPGGQEKKPPGDQGEKYMDLRN</sequence>
<dbReference type="Pfam" id="PF08205">
    <property type="entry name" value="C2-set_2"/>
    <property type="match status" value="1"/>
</dbReference>
<feature type="chain" id="PRO_5001718171" evidence="11">
    <location>
        <begin position="22"/>
        <end position="620"/>
    </location>
</feature>
<feature type="compositionally biased region" description="Basic and acidic residues" evidence="9">
    <location>
        <begin position="570"/>
        <end position="591"/>
    </location>
</feature>